<organism evidence="2 3">
    <name type="scientific">Daphnia magna</name>
    <dbReference type="NCBI Taxonomy" id="35525"/>
    <lineage>
        <taxon>Eukaryota</taxon>
        <taxon>Metazoa</taxon>
        <taxon>Ecdysozoa</taxon>
        <taxon>Arthropoda</taxon>
        <taxon>Crustacea</taxon>
        <taxon>Branchiopoda</taxon>
        <taxon>Diplostraca</taxon>
        <taxon>Cladocera</taxon>
        <taxon>Anomopoda</taxon>
        <taxon>Daphniidae</taxon>
        <taxon>Daphnia</taxon>
    </lineage>
</organism>
<evidence type="ECO:0000313" key="3">
    <source>
        <dbReference type="Proteomes" id="UP001234178"/>
    </source>
</evidence>
<keyword evidence="3" id="KW-1185">Reference proteome</keyword>
<proteinExistence type="predicted"/>
<gene>
    <name evidence="2" type="ORF">OUZ56_015968</name>
</gene>
<evidence type="ECO:0000313" key="2">
    <source>
        <dbReference type="EMBL" id="KAK4026947.1"/>
    </source>
</evidence>
<reference evidence="2 3" key="1">
    <citation type="journal article" date="2023" name="Nucleic Acids Res.">
        <title>The hologenome of Daphnia magna reveals possible DNA methylation and microbiome-mediated evolution of the host genome.</title>
        <authorList>
            <person name="Chaturvedi A."/>
            <person name="Li X."/>
            <person name="Dhandapani V."/>
            <person name="Marshall H."/>
            <person name="Kissane S."/>
            <person name="Cuenca-Cambronero M."/>
            <person name="Asole G."/>
            <person name="Calvet F."/>
            <person name="Ruiz-Romero M."/>
            <person name="Marangio P."/>
            <person name="Guigo R."/>
            <person name="Rago D."/>
            <person name="Mirbahai L."/>
            <person name="Eastwood N."/>
            <person name="Colbourne J.K."/>
            <person name="Zhou J."/>
            <person name="Mallon E."/>
            <person name="Orsini L."/>
        </authorList>
    </citation>
    <scope>NUCLEOTIDE SEQUENCE [LARGE SCALE GENOMIC DNA]</scope>
    <source>
        <strain evidence="2">LRV0_1</strain>
    </source>
</reference>
<name>A0ABR0APA2_9CRUS</name>
<accession>A0ABR0APA2</accession>
<dbReference type="Proteomes" id="UP001234178">
    <property type="component" value="Unassembled WGS sequence"/>
</dbReference>
<dbReference type="EMBL" id="JAOYFB010000038">
    <property type="protein sequence ID" value="KAK4026947.1"/>
    <property type="molecule type" value="Genomic_DNA"/>
</dbReference>
<feature type="region of interest" description="Disordered" evidence="1">
    <location>
        <begin position="133"/>
        <end position="153"/>
    </location>
</feature>
<sequence length="382" mass="43303">MTPFLKTSKQKCPCSMMATRDEKGQHGRLHMKLSLMFIVGCITASLSYGQPPFQWQQMRPASRNRQFMTLIDFRNSDADNVIADNDHWDSADEPLWRQEDGGVPHLRQYHHNENVNQFYYPMSPSFLPTPVRDHGRISSRQKTRPFIRPSTPSDSTDLMANNARFFASFPNLFFPSMFYSYLSSISTSAYSTSTSYLILNSTLTTTLITSCIPISSFSAATLANVACRRKRHLMDEAVVAGDDELGFLQGPNYLSNEEEQWMDSSLVNSLGRTVDPEILSSKETEVTDTLWGLYFPTTDLIHDMDNNANIPSIYRSRVCHNGHCVIRNPHRPASQSVTQLTLGFIEPLEWCQTTRLNFQSMYVELSFVNKVGISTSAREIGA</sequence>
<comment type="caution">
    <text evidence="2">The sequence shown here is derived from an EMBL/GenBank/DDBJ whole genome shotgun (WGS) entry which is preliminary data.</text>
</comment>
<evidence type="ECO:0000256" key="1">
    <source>
        <dbReference type="SAM" id="MobiDB-lite"/>
    </source>
</evidence>
<protein>
    <submittedName>
        <fullName evidence="2">Uncharacterized protein</fullName>
    </submittedName>
</protein>